<feature type="compositionally biased region" description="Low complexity" evidence="1">
    <location>
        <begin position="54"/>
        <end position="64"/>
    </location>
</feature>
<reference evidence="2" key="1">
    <citation type="submission" date="2022-01" db="EMBL/GenBank/DDBJ databases">
        <authorList>
            <person name="King R."/>
        </authorList>
    </citation>
    <scope>NUCLEOTIDE SEQUENCE</scope>
</reference>
<name>A0A9N9S9D6_PHACE</name>
<feature type="compositionally biased region" description="Polar residues" evidence="1">
    <location>
        <begin position="67"/>
        <end position="76"/>
    </location>
</feature>
<evidence type="ECO:0008006" key="4">
    <source>
        <dbReference type="Google" id="ProtNLM"/>
    </source>
</evidence>
<proteinExistence type="predicted"/>
<evidence type="ECO:0000313" key="3">
    <source>
        <dbReference type="Proteomes" id="UP001153737"/>
    </source>
</evidence>
<organism evidence="2 3">
    <name type="scientific">Phaedon cochleariae</name>
    <name type="common">Mustard beetle</name>
    <dbReference type="NCBI Taxonomy" id="80249"/>
    <lineage>
        <taxon>Eukaryota</taxon>
        <taxon>Metazoa</taxon>
        <taxon>Ecdysozoa</taxon>
        <taxon>Arthropoda</taxon>
        <taxon>Hexapoda</taxon>
        <taxon>Insecta</taxon>
        <taxon>Pterygota</taxon>
        <taxon>Neoptera</taxon>
        <taxon>Endopterygota</taxon>
        <taxon>Coleoptera</taxon>
        <taxon>Polyphaga</taxon>
        <taxon>Cucujiformia</taxon>
        <taxon>Chrysomeloidea</taxon>
        <taxon>Chrysomelidae</taxon>
        <taxon>Chrysomelinae</taxon>
        <taxon>Chrysomelini</taxon>
        <taxon>Phaedon</taxon>
    </lineage>
</organism>
<dbReference type="Proteomes" id="UP001153737">
    <property type="component" value="Chromosome 11"/>
</dbReference>
<feature type="compositionally biased region" description="Polar residues" evidence="1">
    <location>
        <begin position="29"/>
        <end position="40"/>
    </location>
</feature>
<evidence type="ECO:0000256" key="1">
    <source>
        <dbReference type="SAM" id="MobiDB-lite"/>
    </source>
</evidence>
<gene>
    <name evidence="2" type="ORF">PHAECO_LOCUS2596</name>
</gene>
<reference evidence="2" key="2">
    <citation type="submission" date="2022-10" db="EMBL/GenBank/DDBJ databases">
        <authorList>
            <consortium name="ENA_rothamsted_submissions"/>
            <consortium name="culmorum"/>
            <person name="King R."/>
        </authorList>
    </citation>
    <scope>NUCLEOTIDE SEQUENCE</scope>
</reference>
<feature type="compositionally biased region" description="Basic and acidic residues" evidence="1">
    <location>
        <begin position="1"/>
        <end position="10"/>
    </location>
</feature>
<accession>A0A9N9S9D6</accession>
<sequence length="205" mass="23095">MYHSPEHDLNNIKAIRHKKALSTDEETESSGNELTVSSKKNGTRKKYPRPPRTSSDVSSASKDSNTNDHAVSNITTPMNLQTVDEIIKSIHKQQILTRNISSQVLEELQQLKEIECVATEKDNENISIFSIFHFSLMDNDGQLNDVEEYLKDEKNFTSAINVLSKLGGSNVYEVKRCLNSSFSNTYAAEYSWLGMKKKKSSANSK</sequence>
<dbReference type="AlphaFoldDB" id="A0A9N9S9D6"/>
<protein>
    <recommendedName>
        <fullName evidence="4">DUF4806 domain-containing protein</fullName>
    </recommendedName>
</protein>
<evidence type="ECO:0000313" key="2">
    <source>
        <dbReference type="EMBL" id="CAG9814677.1"/>
    </source>
</evidence>
<feature type="region of interest" description="Disordered" evidence="1">
    <location>
        <begin position="1"/>
        <end position="76"/>
    </location>
</feature>
<keyword evidence="3" id="KW-1185">Reference proteome</keyword>
<dbReference type="EMBL" id="OU896717">
    <property type="protein sequence ID" value="CAG9814677.1"/>
    <property type="molecule type" value="Genomic_DNA"/>
</dbReference>